<evidence type="ECO:0000256" key="3">
    <source>
        <dbReference type="ARBA" id="ARBA00022827"/>
    </source>
</evidence>
<accession>A0A8J3YX11</accession>
<dbReference type="AlphaFoldDB" id="A0A8J3YX11"/>
<keyword evidence="7" id="KW-1185">Reference proteome</keyword>
<dbReference type="PANTHER" id="PTHR43004">
    <property type="entry name" value="TRK SYSTEM POTASSIUM UPTAKE PROTEIN"/>
    <property type="match status" value="1"/>
</dbReference>
<organism evidence="6 7">
    <name type="scientific">Virgisporangium aliadipatigenens</name>
    <dbReference type="NCBI Taxonomy" id="741659"/>
    <lineage>
        <taxon>Bacteria</taxon>
        <taxon>Bacillati</taxon>
        <taxon>Actinomycetota</taxon>
        <taxon>Actinomycetes</taxon>
        <taxon>Micromonosporales</taxon>
        <taxon>Micromonosporaceae</taxon>
        <taxon>Virgisporangium</taxon>
    </lineage>
</organism>
<gene>
    <name evidence="6" type="ORF">Val02_82610</name>
</gene>
<dbReference type="InterPro" id="IPR002938">
    <property type="entry name" value="FAD-bd"/>
</dbReference>
<dbReference type="PANTHER" id="PTHR43004:SF19">
    <property type="entry name" value="BINDING MONOOXYGENASE, PUTATIVE (JCVI)-RELATED"/>
    <property type="match status" value="1"/>
</dbReference>
<keyword evidence="2" id="KW-0285">Flavoprotein</keyword>
<comment type="cofactor">
    <cofactor evidence="1">
        <name>FAD</name>
        <dbReference type="ChEBI" id="CHEBI:57692"/>
    </cofactor>
</comment>
<dbReference type="Proteomes" id="UP000619260">
    <property type="component" value="Unassembled WGS sequence"/>
</dbReference>
<dbReference type="GO" id="GO:0016709">
    <property type="term" value="F:oxidoreductase activity, acting on paired donors, with incorporation or reduction of molecular oxygen, NAD(P)H as one donor, and incorporation of one atom of oxygen"/>
    <property type="evidence" value="ECO:0007669"/>
    <property type="project" value="UniProtKB-ARBA"/>
</dbReference>
<dbReference type="EMBL" id="BOPF01000047">
    <property type="protein sequence ID" value="GIJ51375.1"/>
    <property type="molecule type" value="Genomic_DNA"/>
</dbReference>
<dbReference type="Pfam" id="PF01494">
    <property type="entry name" value="FAD_binding_3"/>
    <property type="match status" value="1"/>
</dbReference>
<evidence type="ECO:0000259" key="5">
    <source>
        <dbReference type="Pfam" id="PF01494"/>
    </source>
</evidence>
<dbReference type="Gene3D" id="3.40.30.120">
    <property type="match status" value="1"/>
</dbReference>
<protein>
    <recommendedName>
        <fullName evidence="5">FAD-binding domain-containing protein</fullName>
    </recommendedName>
</protein>
<feature type="region of interest" description="Disordered" evidence="4">
    <location>
        <begin position="378"/>
        <end position="416"/>
    </location>
</feature>
<evidence type="ECO:0000256" key="2">
    <source>
        <dbReference type="ARBA" id="ARBA00022630"/>
    </source>
</evidence>
<dbReference type="PRINTS" id="PR00420">
    <property type="entry name" value="RNGMNOXGNASE"/>
</dbReference>
<feature type="compositionally biased region" description="Low complexity" evidence="4">
    <location>
        <begin position="395"/>
        <end position="405"/>
    </location>
</feature>
<proteinExistence type="predicted"/>
<evidence type="ECO:0000313" key="7">
    <source>
        <dbReference type="Proteomes" id="UP000619260"/>
    </source>
</evidence>
<sequence>MEPCPRNQWACPGPTGLRALGSFRRIRHWGRSMPTVGELPVRAIAGPVGSSLAIDLALRGVPSIVLERRERGKPFHLRTNMTNVRSMEHFRRWGMADALRKNDPVPEDIRRDVSFVTRLNGHLILNLPRTYEWSEPLPFASEVAEWAPNEGIEKTMWGRVAELPLIDHRNENEVATFAQDDDGVSVEVKGPDGTPYTIRGDYLVLCDGSRGNLRRILNVRHEGRTLAMSLSWHFRSKQLKELWSAGPAVSMVYFYNEDRGSDLITAQGPETWQYFAGPTPAGVGGDDWEQVKELIFNAVGQEIDVEPLSGGAFAENSLLVPRLDLGRIMLAGDAAPHGLAPGRLRHELRHRRRRRPRLEACRAHSGLGRAGAHTVVLDRPARGGPLHPAGLRGQPRPWRYRAGPGRPRGRGPEGEAVKQDILERKLVQSKRMGGQLGYRYSASPLIVRDGTERDLCRLHPVRRAQLPRPSPVAGDGSSLYDHFGLGFTLLDPGGIDATELLKRAQARGIPIEIFRPDEVDRESLLGMYERRAALVRSDHHVAWRGDELPAQIEHLLDIVTGHALWGRLVTGSKVTFGVDVDAERERGMQVRREAVGDAEVDASIARSTLFNAPSSIT</sequence>
<evidence type="ECO:0000256" key="1">
    <source>
        <dbReference type="ARBA" id="ARBA00001974"/>
    </source>
</evidence>
<feature type="domain" description="FAD-binding" evidence="5">
    <location>
        <begin position="45"/>
        <end position="335"/>
    </location>
</feature>
<dbReference type="Gene3D" id="3.50.50.60">
    <property type="entry name" value="FAD/NAD(P)-binding domain"/>
    <property type="match status" value="1"/>
</dbReference>
<evidence type="ECO:0000313" key="6">
    <source>
        <dbReference type="EMBL" id="GIJ51375.1"/>
    </source>
</evidence>
<dbReference type="SUPFAM" id="SSF51905">
    <property type="entry name" value="FAD/NAD(P)-binding domain"/>
    <property type="match status" value="1"/>
</dbReference>
<dbReference type="Gene3D" id="3.30.9.10">
    <property type="entry name" value="D-Amino Acid Oxidase, subunit A, domain 2"/>
    <property type="match status" value="1"/>
</dbReference>
<name>A0A8J3YX11_9ACTN</name>
<keyword evidence="3" id="KW-0274">FAD</keyword>
<reference evidence="6" key="1">
    <citation type="submission" date="2021-01" db="EMBL/GenBank/DDBJ databases">
        <title>Whole genome shotgun sequence of Virgisporangium aliadipatigenens NBRC 105644.</title>
        <authorList>
            <person name="Komaki H."/>
            <person name="Tamura T."/>
        </authorList>
    </citation>
    <scope>NUCLEOTIDE SEQUENCE</scope>
    <source>
        <strain evidence="6">NBRC 105644</strain>
    </source>
</reference>
<comment type="caution">
    <text evidence="6">The sequence shown here is derived from an EMBL/GenBank/DDBJ whole genome shotgun (WGS) entry which is preliminary data.</text>
</comment>
<dbReference type="GO" id="GO:0071949">
    <property type="term" value="F:FAD binding"/>
    <property type="evidence" value="ECO:0007669"/>
    <property type="project" value="InterPro"/>
</dbReference>
<dbReference type="InterPro" id="IPR036188">
    <property type="entry name" value="FAD/NAD-bd_sf"/>
</dbReference>
<evidence type="ECO:0000256" key="4">
    <source>
        <dbReference type="SAM" id="MobiDB-lite"/>
    </source>
</evidence>
<dbReference type="InterPro" id="IPR050641">
    <property type="entry name" value="RIFMO-like"/>
</dbReference>